<evidence type="ECO:0000313" key="3">
    <source>
        <dbReference type="EMBL" id="SCL16869.1"/>
    </source>
</evidence>
<gene>
    <name evidence="3" type="ORF">GA0074694_1800</name>
    <name evidence="4" type="ORF">GA0074694_2079</name>
</gene>
<feature type="compositionally biased region" description="Basic residues" evidence="1">
    <location>
        <begin position="480"/>
        <end position="495"/>
    </location>
</feature>
<keyword evidence="4" id="KW-0255">Endonuclease</keyword>
<dbReference type="STRING" id="47866.GA0074694_1800"/>
<proteinExistence type="predicted"/>
<dbReference type="RefSeq" id="WP_091455223.1">
    <property type="nucleotide sequence ID" value="NZ_FMHU01000001.1"/>
</dbReference>
<organism evidence="4 5">
    <name type="scientific">Micromonospora inyonensis</name>
    <dbReference type="NCBI Taxonomy" id="47866"/>
    <lineage>
        <taxon>Bacteria</taxon>
        <taxon>Bacillati</taxon>
        <taxon>Actinomycetota</taxon>
        <taxon>Actinomycetes</taxon>
        <taxon>Micromonosporales</taxon>
        <taxon>Micromonosporaceae</taxon>
        <taxon>Micromonospora</taxon>
    </lineage>
</organism>
<reference evidence="5" key="2">
    <citation type="submission" date="2016-06" db="EMBL/GenBank/DDBJ databases">
        <authorList>
            <person name="Varghese N."/>
        </authorList>
    </citation>
    <scope>NUCLEOTIDE SEQUENCE [LARGE SCALE GENOMIC DNA]</scope>
    <source>
        <strain evidence="5">DSM 46123</strain>
    </source>
</reference>
<dbReference type="EMBL" id="FMHU01000001">
    <property type="protein sequence ID" value="SCL16869.1"/>
    <property type="molecule type" value="Genomic_DNA"/>
</dbReference>
<dbReference type="InterPro" id="IPR012337">
    <property type="entry name" value="RNaseH-like_sf"/>
</dbReference>
<keyword evidence="4" id="KW-0540">Nuclease</keyword>
<dbReference type="InterPro" id="IPR038721">
    <property type="entry name" value="IS701-like_DDE_dom"/>
</dbReference>
<feature type="compositionally biased region" description="Pro residues" evidence="1">
    <location>
        <begin position="441"/>
        <end position="457"/>
    </location>
</feature>
<dbReference type="Proteomes" id="UP000198906">
    <property type="component" value="Unassembled WGS sequence"/>
</dbReference>
<dbReference type="Pfam" id="PF13546">
    <property type="entry name" value="DDE_5"/>
    <property type="match status" value="1"/>
</dbReference>
<accession>A0A1C6RKK3</accession>
<sequence>MISVHDAARGSAVGDLATFRTELHRCLSARADALFELADAVLCADGPVRSLPALSLVAEHRRGHGALYDALGAGRIDVERLRTVVASMPMPRAADGRIVLAVDVTCWLRPEAHTVPERILCHTYGRGKDQHIGVPGWPYSFVVALESGRSSWTAPLDAVRLAPGTELAAVTAEQLRAVVDRLITAGHWQPGDPAVWVVMDAGYDAARLAWLLRDLPVRVLARMRSDRVLRRPPGPWIPGPKCGRPPRHGSEFIFGDPASWGTPDVTTVTETRLYGTATARAWHRLHPRLTRRAAWADCPELPILEGTLIRLDVQRLPSGATAKPVWLWWFTGLGHQSGGDNPDPTMIDLLWQAFLRRFDIEHTFRLLKQTLGWCVPKLRDPHAADRWTWLIIAAYTQLRLARPLASDLRRPWERPAPPERLTPARVRRGFRHLRANSPCPAGAPKPTRPGPGRPPGRPNRHPTRRYDVHIATSNATRKTTSSKKKSANPRPRRTG</sequence>
<evidence type="ECO:0000313" key="4">
    <source>
        <dbReference type="EMBL" id="SCL17638.1"/>
    </source>
</evidence>
<feature type="domain" description="Transposase IS701-like DDE" evidence="2">
    <location>
        <begin position="22"/>
        <end position="286"/>
    </location>
</feature>
<keyword evidence="5" id="KW-1185">Reference proteome</keyword>
<name>A0A1C6RKK3_9ACTN</name>
<dbReference type="GO" id="GO:0004519">
    <property type="term" value="F:endonuclease activity"/>
    <property type="evidence" value="ECO:0007669"/>
    <property type="project" value="UniProtKB-KW"/>
</dbReference>
<dbReference type="EMBL" id="FMHU01000001">
    <property type="protein sequence ID" value="SCL17638.1"/>
    <property type="molecule type" value="Genomic_DNA"/>
</dbReference>
<protein>
    <submittedName>
        <fullName evidence="4">DDE superfamily endonuclease</fullName>
    </submittedName>
</protein>
<evidence type="ECO:0000256" key="1">
    <source>
        <dbReference type="SAM" id="MobiDB-lite"/>
    </source>
</evidence>
<evidence type="ECO:0000259" key="2">
    <source>
        <dbReference type="Pfam" id="PF13546"/>
    </source>
</evidence>
<reference evidence="4" key="1">
    <citation type="submission" date="2016-06" db="EMBL/GenBank/DDBJ databases">
        <authorList>
            <person name="Kjaerup R.B."/>
            <person name="Dalgaard T.S."/>
            <person name="Juul-Madsen H.R."/>
        </authorList>
    </citation>
    <scope>NUCLEOTIDE SEQUENCE [LARGE SCALE GENOMIC DNA]</scope>
    <source>
        <strain evidence="4">DSM 46123</strain>
    </source>
</reference>
<evidence type="ECO:0000313" key="5">
    <source>
        <dbReference type="Proteomes" id="UP000198906"/>
    </source>
</evidence>
<keyword evidence="4" id="KW-0378">Hydrolase</keyword>
<feature type="region of interest" description="Disordered" evidence="1">
    <location>
        <begin position="433"/>
        <end position="495"/>
    </location>
</feature>
<dbReference type="SUPFAM" id="SSF53098">
    <property type="entry name" value="Ribonuclease H-like"/>
    <property type="match status" value="1"/>
</dbReference>
<dbReference type="AlphaFoldDB" id="A0A1C6RKK3"/>
<dbReference type="NCBIfam" id="NF041680">
    <property type="entry name" value="transp_NF041680"/>
    <property type="match status" value="1"/>
</dbReference>